<dbReference type="KEGG" id="mox:DAMO_1289"/>
<dbReference type="STRING" id="671143.DAMO_1289"/>
<evidence type="ECO:0000313" key="1">
    <source>
        <dbReference type="EMBL" id="CBE68349.1"/>
    </source>
</evidence>
<proteinExistence type="predicted"/>
<protein>
    <submittedName>
        <fullName evidence="1">Uncharacterized protein</fullName>
    </submittedName>
</protein>
<name>D5MF20_METO1</name>
<dbReference type="EMBL" id="FP565575">
    <property type="protein sequence ID" value="CBE68349.1"/>
    <property type="molecule type" value="Genomic_DNA"/>
</dbReference>
<dbReference type="HOGENOM" id="CLU_2841613_0_0_0"/>
<gene>
    <name evidence="1" type="ORF">DAMO_1289</name>
</gene>
<dbReference type="AlphaFoldDB" id="D5MF20"/>
<dbReference type="Proteomes" id="UP000006898">
    <property type="component" value="Chromosome"/>
</dbReference>
<organism evidence="1 2">
    <name type="scientific">Methylomirabilis oxygeniifera</name>
    <dbReference type="NCBI Taxonomy" id="671143"/>
    <lineage>
        <taxon>Bacteria</taxon>
        <taxon>Candidatus Methylomirabilota</taxon>
        <taxon>Candidatus Methylomirabilia</taxon>
        <taxon>Candidatus Methylomirabilales</taxon>
        <taxon>Candidatus Methylomirabilaceae</taxon>
        <taxon>Candidatus Methylomirabilis</taxon>
    </lineage>
</organism>
<sequence>MVGPNRIMPTAEAAFATVGPVEIPLTSLRNGRRIPHIVRIHGLGAIQTSIIVVRRRLGAHTWIRR</sequence>
<accession>D5MF20</accession>
<evidence type="ECO:0000313" key="2">
    <source>
        <dbReference type="Proteomes" id="UP000006898"/>
    </source>
</evidence>
<reference evidence="1 2" key="1">
    <citation type="journal article" date="2010" name="Nature">
        <title>Nitrite-driven anaerobic methane oxidation by oxygenic bacteria.</title>
        <authorList>
            <person name="Ettwig K.F."/>
            <person name="Butler M.K."/>
            <person name="Le Paslier D."/>
            <person name="Pelletier E."/>
            <person name="Mangenot S."/>
            <person name="Kuypers M.M.M."/>
            <person name="Schreiber F."/>
            <person name="Dutilh B.E."/>
            <person name="Zedelius J."/>
            <person name="de Beer D."/>
            <person name="Gloerich J."/>
            <person name="Wessels H.J.C.T."/>
            <person name="van Allen T."/>
            <person name="Luesken F."/>
            <person name="Wu M."/>
            <person name="van de Pas-Schoonen K.T."/>
            <person name="Op den Camp H.J.M."/>
            <person name="Janssen-Megens E.M."/>
            <person name="Francoijs K-J."/>
            <person name="Stunnenberg H."/>
            <person name="Weissenbach J."/>
            <person name="Jetten M.S.M."/>
            <person name="Strous M."/>
        </authorList>
    </citation>
    <scope>NUCLEOTIDE SEQUENCE [LARGE SCALE GENOMIC DNA]</scope>
</reference>